<dbReference type="EMBL" id="JAESVN010000003">
    <property type="protein sequence ID" value="MBL4917263.1"/>
    <property type="molecule type" value="Genomic_DNA"/>
</dbReference>
<protein>
    <submittedName>
        <fullName evidence="1">Uncharacterized protein</fullName>
    </submittedName>
</protein>
<evidence type="ECO:0000313" key="1">
    <source>
        <dbReference type="EMBL" id="MBL4917263.1"/>
    </source>
</evidence>
<reference evidence="1" key="1">
    <citation type="submission" date="2021-01" db="EMBL/GenBank/DDBJ databases">
        <title>Tabrizicola alba sp. nov. a motile alkaliphilic bacterium isolated from a soda lake.</title>
        <authorList>
            <person name="Szuroczki S."/>
            <person name="Abbaszade G."/>
            <person name="Schumann P."/>
            <person name="Toth E."/>
        </authorList>
    </citation>
    <scope>NUCLEOTIDE SEQUENCE</scope>
    <source>
        <strain evidence="1">DMG-N-6</strain>
    </source>
</reference>
<keyword evidence="2" id="KW-1185">Reference proteome</keyword>
<evidence type="ECO:0000313" key="2">
    <source>
        <dbReference type="Proteomes" id="UP000648908"/>
    </source>
</evidence>
<name>A0A8K0VBM3_9RHOB</name>
<dbReference type="Proteomes" id="UP000648908">
    <property type="component" value="Unassembled WGS sequence"/>
</dbReference>
<comment type="caution">
    <text evidence="1">The sequence shown here is derived from an EMBL/GenBank/DDBJ whole genome shotgun (WGS) entry which is preliminary data.</text>
</comment>
<dbReference type="AlphaFoldDB" id="A0A8K0VBM3"/>
<accession>A0A8K0VBM3</accession>
<gene>
    <name evidence="1" type="ORF">JL811_08500</name>
</gene>
<sequence>MPLPQRPVPPNLRRYFRVTEIDRRLTEARPRLPRAPSLPWTEALIGLAVLMLLQAAG</sequence>
<organism evidence="1 2">
    <name type="scientific">Szabonella alba</name>
    <dbReference type="NCBI Taxonomy" id="2804194"/>
    <lineage>
        <taxon>Bacteria</taxon>
        <taxon>Pseudomonadati</taxon>
        <taxon>Pseudomonadota</taxon>
        <taxon>Alphaproteobacteria</taxon>
        <taxon>Rhodobacterales</taxon>
        <taxon>Paracoccaceae</taxon>
        <taxon>Szabonella</taxon>
    </lineage>
</organism>
<proteinExistence type="predicted"/>
<dbReference type="RefSeq" id="WP_202688097.1">
    <property type="nucleotide sequence ID" value="NZ_JAESVN010000003.1"/>
</dbReference>